<dbReference type="Pfam" id="PF04542">
    <property type="entry name" value="Sigma70_r2"/>
    <property type="match status" value="1"/>
</dbReference>
<dbReference type="InterPro" id="IPR007627">
    <property type="entry name" value="RNA_pol_sigma70_r2"/>
</dbReference>
<dbReference type="GO" id="GO:0006352">
    <property type="term" value="P:DNA-templated transcription initiation"/>
    <property type="evidence" value="ECO:0007669"/>
    <property type="project" value="InterPro"/>
</dbReference>
<gene>
    <name evidence="10" type="ORF">SAMN05216361_2977</name>
</gene>
<keyword evidence="2 6" id="KW-0805">Transcription regulation</keyword>
<sequence>MFSQRTSFDNEQDAYLVMLALGGNREAFCQIVKRYQTLLCTIAYSALGDIKHSEDVAQETFVEAWKKLDTLHNPEKLKSWLCGIVRFKISRFRRQQPTKEQTVDDPELLAGHPAENEEPEAQAMSRQQHALMWQVLNSMDETYREPLILFYREQQSVERVAVELELTTDTVKQRLSRGRNLLKQAMSHVVEEGLKHSKPGAAFTVSVMTLISGISPPAKAAAIGTGTAKLGSAFKLATLLTVLAVFSGFISSFFGLRAGLDKSRTQQERRLTIKSVVLFFVVTFVYIAAMFGLKAIAVNNPSLITPITYGAQLLILVIACSFVWLTQRMLYAMRTLRAHERIFNPEAFRHNADQPGSKRREYISRLQLFGVPLVHFQFGMPEHTDTPAYGWIAGGSQAYGLLFAWGGVAVAPISVGIVAMGVITVGAVGFGIISTGTIAIGLLAFGASALGYKAYASLSATGWESAFSGGFSLAKEAAVGPVAVARYVNDEQAVALTHLTEFGYVYQWVLAAISVLVIVPAAWHAMQVRRRMKSPHPPQS</sequence>
<keyword evidence="7" id="KW-0812">Transmembrane</keyword>
<dbReference type="InterPro" id="IPR039425">
    <property type="entry name" value="RNA_pol_sigma-70-like"/>
</dbReference>
<evidence type="ECO:0000256" key="6">
    <source>
        <dbReference type="RuleBase" id="RU000716"/>
    </source>
</evidence>
<feature type="transmembrane region" description="Helical" evidence="7">
    <location>
        <begin position="505"/>
        <end position="523"/>
    </location>
</feature>
<dbReference type="InterPro" id="IPR013324">
    <property type="entry name" value="RNA_pol_sigma_r3/r4-like"/>
</dbReference>
<dbReference type="Proteomes" id="UP000184520">
    <property type="component" value="Unassembled WGS sequence"/>
</dbReference>
<organism evidence="10 11">
    <name type="scientific">Marisediminitalea aggregata</name>
    <dbReference type="NCBI Taxonomy" id="634436"/>
    <lineage>
        <taxon>Bacteria</taxon>
        <taxon>Pseudomonadati</taxon>
        <taxon>Pseudomonadota</taxon>
        <taxon>Gammaproteobacteria</taxon>
        <taxon>Alteromonadales</taxon>
        <taxon>Alteromonadaceae</taxon>
        <taxon>Marisediminitalea</taxon>
    </lineage>
</organism>
<comment type="similarity">
    <text evidence="1 6">Belongs to the sigma-70 factor family. ECF subfamily.</text>
</comment>
<evidence type="ECO:0000256" key="4">
    <source>
        <dbReference type="ARBA" id="ARBA00023125"/>
    </source>
</evidence>
<dbReference type="InterPro" id="IPR013325">
    <property type="entry name" value="RNA_pol_sigma_r2"/>
</dbReference>
<feature type="transmembrane region" description="Helical" evidence="7">
    <location>
        <begin position="303"/>
        <end position="325"/>
    </location>
</feature>
<evidence type="ECO:0000256" key="5">
    <source>
        <dbReference type="ARBA" id="ARBA00023163"/>
    </source>
</evidence>
<dbReference type="PANTHER" id="PTHR43133:SF51">
    <property type="entry name" value="RNA POLYMERASE SIGMA FACTOR"/>
    <property type="match status" value="1"/>
</dbReference>
<dbReference type="Gene3D" id="1.10.10.10">
    <property type="entry name" value="Winged helix-like DNA-binding domain superfamily/Winged helix DNA-binding domain"/>
    <property type="match status" value="1"/>
</dbReference>
<evidence type="ECO:0000256" key="3">
    <source>
        <dbReference type="ARBA" id="ARBA00023082"/>
    </source>
</evidence>
<dbReference type="AlphaFoldDB" id="A0A1M5MC42"/>
<accession>A0A1M5MC42</accession>
<dbReference type="SUPFAM" id="SSF88659">
    <property type="entry name" value="Sigma3 and sigma4 domains of RNA polymerase sigma factors"/>
    <property type="match status" value="1"/>
</dbReference>
<evidence type="ECO:0000256" key="2">
    <source>
        <dbReference type="ARBA" id="ARBA00023015"/>
    </source>
</evidence>
<keyword evidence="11" id="KW-1185">Reference proteome</keyword>
<proteinExistence type="inferred from homology"/>
<dbReference type="GO" id="GO:0016987">
    <property type="term" value="F:sigma factor activity"/>
    <property type="evidence" value="ECO:0007669"/>
    <property type="project" value="UniProtKB-KW"/>
</dbReference>
<dbReference type="InterPro" id="IPR036388">
    <property type="entry name" value="WH-like_DNA-bd_sf"/>
</dbReference>
<evidence type="ECO:0000256" key="1">
    <source>
        <dbReference type="ARBA" id="ARBA00010641"/>
    </source>
</evidence>
<evidence type="ECO:0000313" key="10">
    <source>
        <dbReference type="EMBL" id="SHG74815.1"/>
    </source>
</evidence>
<dbReference type="SUPFAM" id="SSF88946">
    <property type="entry name" value="Sigma2 domain of RNA polymerase sigma factors"/>
    <property type="match status" value="1"/>
</dbReference>
<feature type="transmembrane region" description="Helical" evidence="7">
    <location>
        <begin position="362"/>
        <end position="378"/>
    </location>
</feature>
<keyword evidence="5 6" id="KW-0804">Transcription</keyword>
<reference evidence="11" key="1">
    <citation type="submission" date="2016-11" db="EMBL/GenBank/DDBJ databases">
        <authorList>
            <person name="Varghese N."/>
            <person name="Submissions S."/>
        </authorList>
    </citation>
    <scope>NUCLEOTIDE SEQUENCE [LARGE SCALE GENOMIC DNA]</scope>
    <source>
        <strain evidence="11">CGMCC 1.8995</strain>
    </source>
</reference>
<feature type="domain" description="RNA polymerase sigma factor 70 region 4 type 2" evidence="9">
    <location>
        <begin position="132"/>
        <end position="180"/>
    </location>
</feature>
<dbReference type="Gene3D" id="1.10.1740.10">
    <property type="match status" value="1"/>
</dbReference>
<evidence type="ECO:0000259" key="8">
    <source>
        <dbReference type="Pfam" id="PF04542"/>
    </source>
</evidence>
<dbReference type="STRING" id="634436.SAMN05216361_2977"/>
<dbReference type="PANTHER" id="PTHR43133">
    <property type="entry name" value="RNA POLYMERASE ECF-TYPE SIGMA FACTO"/>
    <property type="match status" value="1"/>
</dbReference>
<protein>
    <recommendedName>
        <fullName evidence="6">RNA polymerase sigma factor</fullName>
    </recommendedName>
</protein>
<dbReference type="CDD" id="cd06171">
    <property type="entry name" value="Sigma70_r4"/>
    <property type="match status" value="1"/>
</dbReference>
<feature type="transmembrane region" description="Helical" evidence="7">
    <location>
        <begin position="430"/>
        <end position="452"/>
    </location>
</feature>
<dbReference type="InterPro" id="IPR013249">
    <property type="entry name" value="RNA_pol_sigma70_r4_t2"/>
</dbReference>
<evidence type="ECO:0000259" key="9">
    <source>
        <dbReference type="Pfam" id="PF08281"/>
    </source>
</evidence>
<dbReference type="RefSeq" id="WP_073323763.1">
    <property type="nucleotide sequence ID" value="NZ_FQWD01000004.1"/>
</dbReference>
<name>A0A1M5MC42_9ALTE</name>
<feature type="transmembrane region" description="Helical" evidence="7">
    <location>
        <begin position="276"/>
        <end position="297"/>
    </location>
</feature>
<dbReference type="PROSITE" id="PS01063">
    <property type="entry name" value="SIGMA70_ECF"/>
    <property type="match status" value="1"/>
</dbReference>
<feature type="domain" description="RNA polymerase sigma-70 region 2" evidence="8">
    <location>
        <begin position="31"/>
        <end position="96"/>
    </location>
</feature>
<keyword evidence="4 6" id="KW-0238">DNA-binding</keyword>
<dbReference type="InterPro" id="IPR000838">
    <property type="entry name" value="RNA_pol_sigma70_ECF_CS"/>
</dbReference>
<keyword evidence="7" id="KW-1133">Transmembrane helix</keyword>
<dbReference type="GO" id="GO:0003677">
    <property type="term" value="F:DNA binding"/>
    <property type="evidence" value="ECO:0007669"/>
    <property type="project" value="UniProtKB-KW"/>
</dbReference>
<keyword evidence="7" id="KW-0472">Membrane</keyword>
<keyword evidence="3 6" id="KW-0731">Sigma factor</keyword>
<dbReference type="Pfam" id="PF08281">
    <property type="entry name" value="Sigma70_r4_2"/>
    <property type="match status" value="1"/>
</dbReference>
<dbReference type="OrthoDB" id="5757196at2"/>
<dbReference type="EMBL" id="FQWD01000004">
    <property type="protein sequence ID" value="SHG74815.1"/>
    <property type="molecule type" value="Genomic_DNA"/>
</dbReference>
<dbReference type="InterPro" id="IPR014284">
    <property type="entry name" value="RNA_pol_sigma-70_dom"/>
</dbReference>
<dbReference type="NCBIfam" id="TIGR02937">
    <property type="entry name" value="sigma70-ECF"/>
    <property type="match status" value="1"/>
</dbReference>
<evidence type="ECO:0000256" key="7">
    <source>
        <dbReference type="SAM" id="Phobius"/>
    </source>
</evidence>
<feature type="transmembrane region" description="Helical" evidence="7">
    <location>
        <begin position="236"/>
        <end position="256"/>
    </location>
</feature>
<evidence type="ECO:0000313" key="11">
    <source>
        <dbReference type="Proteomes" id="UP000184520"/>
    </source>
</evidence>
<feature type="transmembrane region" description="Helical" evidence="7">
    <location>
        <begin position="398"/>
        <end position="423"/>
    </location>
</feature>